<dbReference type="GO" id="GO:0003700">
    <property type="term" value="F:DNA-binding transcription factor activity"/>
    <property type="evidence" value="ECO:0007669"/>
    <property type="project" value="InterPro"/>
</dbReference>
<protein>
    <recommendedName>
        <fullName evidence="1">HTH marR-type domain-containing protein</fullName>
    </recommendedName>
</protein>
<dbReference type="Gene3D" id="1.10.10.10">
    <property type="entry name" value="Winged helix-like DNA-binding domain superfamily/Winged helix DNA-binding domain"/>
    <property type="match status" value="1"/>
</dbReference>
<dbReference type="SMART" id="SM00347">
    <property type="entry name" value="HTH_MARR"/>
    <property type="match status" value="1"/>
</dbReference>
<reference evidence="2 3" key="1">
    <citation type="journal article" date="2015" name="Genome Announc.">
        <title>Expanding the biotechnology potential of lactobacilli through comparative genomics of 213 strains and associated genera.</title>
        <authorList>
            <person name="Sun Z."/>
            <person name="Harris H.M."/>
            <person name="McCann A."/>
            <person name="Guo C."/>
            <person name="Argimon S."/>
            <person name="Zhang W."/>
            <person name="Yang X."/>
            <person name="Jeffery I.B."/>
            <person name="Cooney J.C."/>
            <person name="Kagawa T.F."/>
            <person name="Liu W."/>
            <person name="Song Y."/>
            <person name="Salvetti E."/>
            <person name="Wrobel A."/>
            <person name="Rasinkangas P."/>
            <person name="Parkhill J."/>
            <person name="Rea M.C."/>
            <person name="O'Sullivan O."/>
            <person name="Ritari J."/>
            <person name="Douillard F.P."/>
            <person name="Paul Ross R."/>
            <person name="Yang R."/>
            <person name="Briner A.E."/>
            <person name="Felis G.E."/>
            <person name="de Vos W.M."/>
            <person name="Barrangou R."/>
            <person name="Klaenhammer T.R."/>
            <person name="Caufield P.W."/>
            <person name="Cui Y."/>
            <person name="Zhang H."/>
            <person name="O'Toole P.W."/>
        </authorList>
    </citation>
    <scope>NUCLEOTIDE SEQUENCE [LARGE SCALE GENOMIC DNA]</scope>
    <source>
        <strain evidence="2 3">DSM 15946</strain>
    </source>
</reference>
<dbReference type="PATRIC" id="fig|1423760.3.peg.1557"/>
<dbReference type="GO" id="GO:0006950">
    <property type="term" value="P:response to stress"/>
    <property type="evidence" value="ECO:0007669"/>
    <property type="project" value="TreeGrafter"/>
</dbReference>
<organism evidence="2 3">
    <name type="scientific">Limosilactobacillus ingluviei DSM 15946</name>
    <dbReference type="NCBI Taxonomy" id="1423760"/>
    <lineage>
        <taxon>Bacteria</taxon>
        <taxon>Bacillati</taxon>
        <taxon>Bacillota</taxon>
        <taxon>Bacilli</taxon>
        <taxon>Lactobacillales</taxon>
        <taxon>Lactobacillaceae</taxon>
        <taxon>Limosilactobacillus</taxon>
    </lineage>
</organism>
<accession>A0A0R1U9C0</accession>
<dbReference type="InterPro" id="IPR036390">
    <property type="entry name" value="WH_DNA-bd_sf"/>
</dbReference>
<dbReference type="Pfam" id="PF12802">
    <property type="entry name" value="MarR_2"/>
    <property type="match status" value="1"/>
</dbReference>
<dbReference type="Proteomes" id="UP000050816">
    <property type="component" value="Unassembled WGS sequence"/>
</dbReference>
<sequence>MMTRALTDWLKLQSLTQQIDQELTAALQTLVDQISLNEFYVLHFLAQAEGQPLRVNDLSAKLGLSQSATSRMLTRFERTCEVIERQPSSVDKRSVLIHLTPAGWQYLQNAERVVAPILAKYHPVLERLTVLKGGNKHE</sequence>
<dbReference type="PANTHER" id="PTHR33164">
    <property type="entry name" value="TRANSCRIPTIONAL REGULATOR, MARR FAMILY"/>
    <property type="match status" value="1"/>
</dbReference>
<dbReference type="InterPro" id="IPR000835">
    <property type="entry name" value="HTH_MarR-typ"/>
</dbReference>
<dbReference type="PANTHER" id="PTHR33164:SF57">
    <property type="entry name" value="MARR-FAMILY TRANSCRIPTIONAL REGULATOR"/>
    <property type="match status" value="1"/>
</dbReference>
<dbReference type="PROSITE" id="PS50995">
    <property type="entry name" value="HTH_MARR_2"/>
    <property type="match status" value="1"/>
</dbReference>
<comment type="caution">
    <text evidence="2">The sequence shown here is derived from an EMBL/GenBank/DDBJ whole genome shotgun (WGS) entry which is preliminary data.</text>
</comment>
<dbReference type="AlphaFoldDB" id="A0A0R1U9C0"/>
<dbReference type="SUPFAM" id="SSF46785">
    <property type="entry name" value="Winged helix' DNA-binding domain"/>
    <property type="match status" value="1"/>
</dbReference>
<dbReference type="EMBL" id="AZFK01000040">
    <property type="protein sequence ID" value="KRL89895.1"/>
    <property type="molecule type" value="Genomic_DNA"/>
</dbReference>
<gene>
    <name evidence="2" type="ORF">FC43_GL001486</name>
</gene>
<dbReference type="InterPro" id="IPR039422">
    <property type="entry name" value="MarR/SlyA-like"/>
</dbReference>
<feature type="domain" description="HTH marR-type" evidence="1">
    <location>
        <begin position="1"/>
        <end position="138"/>
    </location>
</feature>
<evidence type="ECO:0000313" key="3">
    <source>
        <dbReference type="Proteomes" id="UP000050816"/>
    </source>
</evidence>
<name>A0A0R1U9C0_9LACO</name>
<evidence type="ECO:0000313" key="2">
    <source>
        <dbReference type="EMBL" id="KRL89895.1"/>
    </source>
</evidence>
<evidence type="ECO:0000259" key="1">
    <source>
        <dbReference type="PROSITE" id="PS50995"/>
    </source>
</evidence>
<dbReference type="InterPro" id="IPR036388">
    <property type="entry name" value="WH-like_DNA-bd_sf"/>
</dbReference>
<proteinExistence type="predicted"/>